<dbReference type="EMBL" id="BAABGJ010000081">
    <property type="protein sequence ID" value="GAA4357863.1"/>
    <property type="molecule type" value="Genomic_DNA"/>
</dbReference>
<evidence type="ECO:0000313" key="3">
    <source>
        <dbReference type="Proteomes" id="UP001500975"/>
    </source>
</evidence>
<organism evidence="2 3">
    <name type="scientific">Variovorax defluvii</name>
    <dbReference type="NCBI Taxonomy" id="913761"/>
    <lineage>
        <taxon>Bacteria</taxon>
        <taxon>Pseudomonadati</taxon>
        <taxon>Pseudomonadota</taxon>
        <taxon>Betaproteobacteria</taxon>
        <taxon>Burkholderiales</taxon>
        <taxon>Comamonadaceae</taxon>
        <taxon>Variovorax</taxon>
    </lineage>
</organism>
<feature type="region of interest" description="Disordered" evidence="1">
    <location>
        <begin position="1"/>
        <end position="78"/>
    </location>
</feature>
<evidence type="ECO:0000256" key="1">
    <source>
        <dbReference type="SAM" id="MobiDB-lite"/>
    </source>
</evidence>
<proteinExistence type="predicted"/>
<comment type="caution">
    <text evidence="2">The sequence shown here is derived from an EMBL/GenBank/DDBJ whole genome shotgun (WGS) entry which is preliminary data.</text>
</comment>
<protein>
    <submittedName>
        <fullName evidence="2">Uncharacterized protein</fullName>
    </submittedName>
</protein>
<keyword evidence="3" id="KW-1185">Reference proteome</keyword>
<sequence length="78" mass="8537">MNKPADQSPDIQGEGNYEATRRYDKATTDFVQSGKVDQAARDARPQSEAEADEMRRAEQEGKAHAKGEDAALRKGASK</sequence>
<accession>A0ABP8IFJ8</accession>
<gene>
    <name evidence="2" type="ORF">GCM10023165_52250</name>
</gene>
<dbReference type="RefSeq" id="WP_345541678.1">
    <property type="nucleotide sequence ID" value="NZ_BAABGJ010000081.1"/>
</dbReference>
<name>A0ABP8IFJ8_9BURK</name>
<feature type="compositionally biased region" description="Basic and acidic residues" evidence="1">
    <location>
        <begin position="38"/>
        <end position="72"/>
    </location>
</feature>
<dbReference type="Proteomes" id="UP001500975">
    <property type="component" value="Unassembled WGS sequence"/>
</dbReference>
<reference evidence="3" key="1">
    <citation type="journal article" date="2019" name="Int. J. Syst. Evol. Microbiol.">
        <title>The Global Catalogue of Microorganisms (GCM) 10K type strain sequencing project: providing services to taxonomists for standard genome sequencing and annotation.</title>
        <authorList>
            <consortium name="The Broad Institute Genomics Platform"/>
            <consortium name="The Broad Institute Genome Sequencing Center for Infectious Disease"/>
            <person name="Wu L."/>
            <person name="Ma J."/>
        </authorList>
    </citation>
    <scope>NUCLEOTIDE SEQUENCE [LARGE SCALE GENOMIC DNA]</scope>
    <source>
        <strain evidence="3">JCM 17804</strain>
    </source>
</reference>
<evidence type="ECO:0000313" key="2">
    <source>
        <dbReference type="EMBL" id="GAA4357863.1"/>
    </source>
</evidence>